<proteinExistence type="predicted"/>
<gene>
    <name evidence="2" type="ORF">C4520_15450</name>
</gene>
<evidence type="ECO:0000313" key="2">
    <source>
        <dbReference type="EMBL" id="RJP17924.1"/>
    </source>
</evidence>
<comment type="caution">
    <text evidence="2">The sequence shown here is derived from an EMBL/GenBank/DDBJ whole genome shotgun (WGS) entry which is preliminary data.</text>
</comment>
<evidence type="ECO:0000256" key="1">
    <source>
        <dbReference type="SAM" id="MobiDB-lite"/>
    </source>
</evidence>
<reference evidence="2 3" key="1">
    <citation type="journal article" date="2017" name="ISME J.">
        <title>Energy and carbon metabolisms in a deep terrestrial subsurface fluid microbial community.</title>
        <authorList>
            <person name="Momper L."/>
            <person name="Jungbluth S.P."/>
            <person name="Lee M.D."/>
            <person name="Amend J.P."/>
        </authorList>
    </citation>
    <scope>NUCLEOTIDE SEQUENCE [LARGE SCALE GENOMIC DNA]</scope>
    <source>
        <strain evidence="2">SURF_5</strain>
    </source>
</reference>
<dbReference type="InterPro" id="IPR021655">
    <property type="entry name" value="Put_metal-bd"/>
</dbReference>
<dbReference type="InterPro" id="IPR013783">
    <property type="entry name" value="Ig-like_fold"/>
</dbReference>
<name>A0A3A4NQ46_ABYX5</name>
<sequence length="225" mass="24819">DPAVNPGAPEVCDDGIDNDCDGFVDAADPDCEGPPPVDADGDGYAADADCDDTNPAVNPGAPEVCDDGIDNDCDGFVDAADSDCTIAQPSEIHLLEPADGAVIRELPTFEWSAETADTFRLEFSLDPDFTAFLWHSPILKTTSFTLPSTIWAKAPQDTPIYWRVRGADGDVRPIVVEESEEVWLLTVVNDNVHDDEDENDDERDDDDDDKCERSPRQFWRIWRKK</sequence>
<dbReference type="Proteomes" id="UP000265882">
    <property type="component" value="Unassembled WGS sequence"/>
</dbReference>
<organism evidence="2 3">
    <name type="scientific">Abyssobacteria bacterium (strain SURF_5)</name>
    <dbReference type="NCBI Taxonomy" id="2093360"/>
    <lineage>
        <taxon>Bacteria</taxon>
        <taxon>Pseudomonadati</taxon>
        <taxon>Candidatus Hydrogenedentota</taxon>
        <taxon>Candidatus Abyssobacteria</taxon>
    </lineage>
</organism>
<accession>A0A3A4NQ46</accession>
<protein>
    <submittedName>
        <fullName evidence="2">Uncharacterized protein</fullName>
    </submittedName>
</protein>
<feature type="region of interest" description="Disordered" evidence="1">
    <location>
        <begin position="193"/>
        <end position="213"/>
    </location>
</feature>
<dbReference type="EMBL" id="QZKU01000108">
    <property type="protein sequence ID" value="RJP17924.1"/>
    <property type="molecule type" value="Genomic_DNA"/>
</dbReference>
<feature type="non-terminal residue" evidence="2">
    <location>
        <position position="1"/>
    </location>
</feature>
<evidence type="ECO:0000313" key="3">
    <source>
        <dbReference type="Proteomes" id="UP000265882"/>
    </source>
</evidence>
<dbReference type="Gene3D" id="2.60.40.10">
    <property type="entry name" value="Immunoglobulins"/>
    <property type="match status" value="1"/>
</dbReference>
<dbReference type="Pfam" id="PF11617">
    <property type="entry name" value="Cu-binding_MopE"/>
    <property type="match status" value="2"/>
</dbReference>
<feature type="compositionally biased region" description="Acidic residues" evidence="1">
    <location>
        <begin position="193"/>
        <end position="209"/>
    </location>
</feature>
<dbReference type="AlphaFoldDB" id="A0A3A4NQ46"/>